<keyword evidence="3" id="KW-0813">Transport</keyword>
<evidence type="ECO:0000256" key="7">
    <source>
        <dbReference type="ARBA" id="ARBA00023136"/>
    </source>
</evidence>
<keyword evidence="4" id="KW-1003">Cell membrane</keyword>
<organism evidence="9 10">
    <name type="scientific">Marinobacter gudaonensis</name>
    <dbReference type="NCBI Taxonomy" id="375760"/>
    <lineage>
        <taxon>Bacteria</taxon>
        <taxon>Pseudomonadati</taxon>
        <taxon>Pseudomonadota</taxon>
        <taxon>Gammaproteobacteria</taxon>
        <taxon>Pseudomonadales</taxon>
        <taxon>Marinobacteraceae</taxon>
        <taxon>Marinobacter</taxon>
    </lineage>
</organism>
<feature type="transmembrane region" description="Helical" evidence="8">
    <location>
        <begin position="246"/>
        <end position="268"/>
    </location>
</feature>
<feature type="transmembrane region" description="Helical" evidence="8">
    <location>
        <begin position="87"/>
        <end position="107"/>
    </location>
</feature>
<evidence type="ECO:0000256" key="6">
    <source>
        <dbReference type="ARBA" id="ARBA00022989"/>
    </source>
</evidence>
<evidence type="ECO:0000313" key="10">
    <source>
        <dbReference type="Proteomes" id="UP000199290"/>
    </source>
</evidence>
<dbReference type="AlphaFoldDB" id="A0A1I6GA38"/>
<dbReference type="InterPro" id="IPR002549">
    <property type="entry name" value="AI-2E-like"/>
</dbReference>
<feature type="transmembrane region" description="Helical" evidence="8">
    <location>
        <begin position="274"/>
        <end position="297"/>
    </location>
</feature>
<keyword evidence="7 8" id="KW-0472">Membrane</keyword>
<accession>A0A1I6GA38</accession>
<evidence type="ECO:0000256" key="3">
    <source>
        <dbReference type="ARBA" id="ARBA00022448"/>
    </source>
</evidence>
<evidence type="ECO:0000256" key="1">
    <source>
        <dbReference type="ARBA" id="ARBA00004651"/>
    </source>
</evidence>
<feature type="transmembrane region" description="Helical" evidence="8">
    <location>
        <begin position="309"/>
        <end position="329"/>
    </location>
</feature>
<reference evidence="10" key="1">
    <citation type="submission" date="2016-10" db="EMBL/GenBank/DDBJ databases">
        <authorList>
            <person name="Varghese N."/>
            <person name="Submissions S."/>
        </authorList>
    </citation>
    <scope>NUCLEOTIDE SEQUENCE [LARGE SCALE GENOMIC DNA]</scope>
    <source>
        <strain evidence="10">CGMCC 1.6294</strain>
    </source>
</reference>
<feature type="transmembrane region" description="Helical" evidence="8">
    <location>
        <begin position="32"/>
        <end position="51"/>
    </location>
</feature>
<keyword evidence="10" id="KW-1185">Reference proteome</keyword>
<dbReference type="EMBL" id="FOYV01000001">
    <property type="protein sequence ID" value="SFR39035.1"/>
    <property type="molecule type" value="Genomic_DNA"/>
</dbReference>
<evidence type="ECO:0000256" key="4">
    <source>
        <dbReference type="ARBA" id="ARBA00022475"/>
    </source>
</evidence>
<comment type="similarity">
    <text evidence="2">Belongs to the autoinducer-2 exporter (AI-2E) (TC 2.A.86) family.</text>
</comment>
<keyword evidence="6 8" id="KW-1133">Transmembrane helix</keyword>
<evidence type="ECO:0000256" key="5">
    <source>
        <dbReference type="ARBA" id="ARBA00022692"/>
    </source>
</evidence>
<dbReference type="STRING" id="375760.SAMN04488073_0302"/>
<dbReference type="PANTHER" id="PTHR21716">
    <property type="entry name" value="TRANSMEMBRANE PROTEIN"/>
    <property type="match status" value="1"/>
</dbReference>
<dbReference type="Pfam" id="PF01594">
    <property type="entry name" value="AI-2E_transport"/>
    <property type="match status" value="1"/>
</dbReference>
<feature type="transmembrane region" description="Helical" evidence="8">
    <location>
        <begin position="341"/>
        <end position="365"/>
    </location>
</feature>
<keyword evidence="5 8" id="KW-0812">Transmembrane</keyword>
<proteinExistence type="inferred from homology"/>
<feature type="transmembrane region" description="Helical" evidence="8">
    <location>
        <begin position="57"/>
        <end position="75"/>
    </location>
</feature>
<name>A0A1I6GA38_9GAMM</name>
<gene>
    <name evidence="9" type="ORF">SAMN04488073_0302</name>
</gene>
<sequence length="391" mass="42589">MVIFCRIGAFKLETGPQPKDDTPSKTALIEAVNIRSMALVILTSIATIFFIDWAQSVLLPLVIAVLISYSLDPVVSLFDRIRIPRPLSAALILMAFVSALAAASFPLKQETMAMLDKIPVAIKEFQRKEARAPREEGIMEKAQTAAKEIEASAKPDGQKPMSADDGVTPVRVIEKPMDIQEYVVKSSPAALVLITQCFSVLLMVYFLLSVGSLYRRKVVKISGPSFARMRKAARILDDLHHQIRRFLFVMVISAVFVGVVTWLAFLALGVEQAALWGVVAGVASAIPYVGPILVFLVSGGAAFLQFGELQMAIIVASTSLIITSVQGNMLTPWLTSYMSSLNAVAIFISLLFWGWIWGPAGLIIATPLLMIIKSLCDHVVNLRAMGELLGK</sequence>
<evidence type="ECO:0000256" key="8">
    <source>
        <dbReference type="SAM" id="Phobius"/>
    </source>
</evidence>
<comment type="subcellular location">
    <subcellularLocation>
        <location evidence="1">Cell membrane</location>
        <topology evidence="1">Multi-pass membrane protein</topology>
    </subcellularLocation>
</comment>
<dbReference type="Proteomes" id="UP000199290">
    <property type="component" value="Unassembled WGS sequence"/>
</dbReference>
<dbReference type="GO" id="GO:0005886">
    <property type="term" value="C:plasma membrane"/>
    <property type="evidence" value="ECO:0007669"/>
    <property type="project" value="UniProtKB-SubCell"/>
</dbReference>
<evidence type="ECO:0000256" key="2">
    <source>
        <dbReference type="ARBA" id="ARBA00009773"/>
    </source>
</evidence>
<evidence type="ECO:0000313" key="9">
    <source>
        <dbReference type="EMBL" id="SFR39035.1"/>
    </source>
</evidence>
<protein>
    <submittedName>
        <fullName evidence="9">Predicted PurR-regulated permease PerM</fullName>
    </submittedName>
</protein>
<dbReference type="PANTHER" id="PTHR21716:SF53">
    <property type="entry name" value="PERMEASE PERM-RELATED"/>
    <property type="match status" value="1"/>
</dbReference>
<feature type="transmembrane region" description="Helical" evidence="8">
    <location>
        <begin position="189"/>
        <end position="208"/>
    </location>
</feature>